<feature type="binding site" evidence="14">
    <location>
        <position position="463"/>
    </location>
    <ligand>
        <name>Mn(2+)</name>
        <dbReference type="ChEBI" id="CHEBI:29035"/>
    </ligand>
</feature>
<dbReference type="EC" id="3.1.-.-" evidence="14"/>
<dbReference type="Gene3D" id="3.100.10.20">
    <property type="entry name" value="CRISPR-associated endonuclease Cas1, N-terminal domain"/>
    <property type="match status" value="1"/>
</dbReference>
<keyword evidence="5" id="KW-0269">Exonuclease</keyword>
<evidence type="ECO:0000256" key="4">
    <source>
        <dbReference type="ARBA" id="ARBA00022801"/>
    </source>
</evidence>
<evidence type="ECO:0000256" key="3">
    <source>
        <dbReference type="ARBA" id="ARBA00022759"/>
    </source>
</evidence>
<evidence type="ECO:0000256" key="6">
    <source>
        <dbReference type="ARBA" id="ARBA00022842"/>
    </source>
</evidence>
<dbReference type="GO" id="GO:0004519">
    <property type="term" value="F:endonuclease activity"/>
    <property type="evidence" value="ECO:0007669"/>
    <property type="project" value="UniProtKB-UniRule"/>
</dbReference>
<dbReference type="GO" id="GO:0051536">
    <property type="term" value="F:iron-sulfur cluster binding"/>
    <property type="evidence" value="ECO:0007669"/>
    <property type="project" value="UniProtKB-KW"/>
</dbReference>
<keyword evidence="9 14" id="KW-0051">Antiviral defense</keyword>
<comment type="subunit">
    <text evidence="13 14">Homodimer, forms a heterotetramer with a Cas2 homodimer.</text>
</comment>
<keyword evidence="2 14" id="KW-0479">Metal-binding</keyword>
<evidence type="ECO:0000256" key="12">
    <source>
        <dbReference type="ARBA" id="ARBA00033996"/>
    </source>
</evidence>
<dbReference type="GO" id="GO:0046872">
    <property type="term" value="F:metal ion binding"/>
    <property type="evidence" value="ECO:0007669"/>
    <property type="project" value="UniProtKB-UniRule"/>
</dbReference>
<dbReference type="InterPro" id="IPR022765">
    <property type="entry name" value="Dna2/Cas4_DUF83"/>
</dbReference>
<evidence type="ECO:0000313" key="18">
    <source>
        <dbReference type="Proteomes" id="UP000242857"/>
    </source>
</evidence>
<evidence type="ECO:0000256" key="8">
    <source>
        <dbReference type="ARBA" id="ARBA00023014"/>
    </source>
</evidence>
<dbReference type="Gene3D" id="1.20.120.920">
    <property type="entry name" value="CRISPR-associated endonuclease Cas1, C-terminal domain"/>
    <property type="match status" value="1"/>
</dbReference>
<keyword evidence="18" id="KW-1185">Reference proteome</keyword>
<dbReference type="GO" id="GO:0004527">
    <property type="term" value="F:exonuclease activity"/>
    <property type="evidence" value="ECO:0007669"/>
    <property type="project" value="UniProtKB-KW"/>
</dbReference>
<evidence type="ECO:0000256" key="7">
    <source>
        <dbReference type="ARBA" id="ARBA00023004"/>
    </source>
</evidence>
<dbReference type="InterPro" id="IPR013343">
    <property type="entry name" value="CRISPR-assoc_prot_Cas4"/>
</dbReference>
<keyword evidence="4 14" id="KW-0378">Hydrolase</keyword>
<dbReference type="PANTHER" id="PTHR34353">
    <property type="entry name" value="CRISPR-ASSOCIATED ENDONUCLEASE CAS1 1"/>
    <property type="match status" value="1"/>
</dbReference>
<proteinExistence type="inferred from homology"/>
<evidence type="ECO:0000256" key="14">
    <source>
        <dbReference type="HAMAP-Rule" id="MF_01470"/>
    </source>
</evidence>
<name>A0A1M4STA5_9GAMM</name>
<evidence type="ECO:0000256" key="13">
    <source>
        <dbReference type="ARBA" id="ARBA00038592"/>
    </source>
</evidence>
<dbReference type="STRING" id="213588.SAMN02745204_00264"/>
<keyword evidence="3 14" id="KW-0255">Endonuclease</keyword>
<dbReference type="HAMAP" id="MF_01470">
    <property type="entry name" value="Cas1"/>
    <property type="match status" value="1"/>
</dbReference>
<feature type="region of interest" description="Disordered" evidence="15">
    <location>
        <begin position="45"/>
        <end position="67"/>
    </location>
</feature>
<dbReference type="PANTHER" id="PTHR34353:SF2">
    <property type="entry name" value="CRISPR-ASSOCIATED ENDONUCLEASE CAS1 1"/>
    <property type="match status" value="1"/>
</dbReference>
<dbReference type="Pfam" id="PF01930">
    <property type="entry name" value="Cas_Cas4"/>
    <property type="match status" value="1"/>
</dbReference>
<keyword evidence="1 14" id="KW-0540">Nuclease</keyword>
<comment type="cofactor">
    <cofactor evidence="14">
        <name>Mg(2+)</name>
        <dbReference type="ChEBI" id="CHEBI:18420"/>
    </cofactor>
    <cofactor evidence="14">
        <name>Mn(2+)</name>
        <dbReference type="ChEBI" id="CHEBI:29035"/>
    </cofactor>
</comment>
<protein>
    <recommendedName>
        <fullName evidence="14">CRISPR-associated endonuclease Cas1</fullName>
        <ecNumber evidence="14">3.1.-.-</ecNumber>
    </recommendedName>
</protein>
<dbReference type="InterPro" id="IPR042211">
    <property type="entry name" value="CRISPR-assoc_Cas1_N"/>
</dbReference>
<dbReference type="Proteomes" id="UP000242857">
    <property type="component" value="Unassembled WGS sequence"/>
</dbReference>
<comment type="function">
    <text evidence="14">CRISPR (clustered regularly interspaced short palindromic repeat), is an adaptive immune system that provides protection against mobile genetic elements (viruses, transposable elements and conjugative plasmids). CRISPR clusters contain spacers, sequences complementary to antecedent mobile elements, and target invading nucleic acids. CRISPR clusters are transcribed and processed into CRISPR RNA (crRNA). Acts as a dsDNA endonuclease. Involved in the integration of spacer DNA into the CRISPR cassette.</text>
</comment>
<dbReference type="EMBL" id="FQUK01000003">
    <property type="protein sequence ID" value="SHE35405.1"/>
    <property type="molecule type" value="Genomic_DNA"/>
</dbReference>
<dbReference type="GO" id="GO:0043571">
    <property type="term" value="P:maintenance of CRISPR repeat elements"/>
    <property type="evidence" value="ECO:0007669"/>
    <property type="project" value="UniProtKB-UniRule"/>
</dbReference>
<comment type="catalytic activity">
    <reaction evidence="12">
        <text>exonucleolytic cleavage in the 5'- to 3'-direction to yield nucleoside 3'-phosphates.</text>
        <dbReference type="EC" id="3.1.12.1"/>
    </reaction>
</comment>
<feature type="compositionally biased region" description="Low complexity" evidence="15">
    <location>
        <begin position="115"/>
        <end position="124"/>
    </location>
</feature>
<dbReference type="InterPro" id="IPR050646">
    <property type="entry name" value="Cas1"/>
</dbReference>
<feature type="binding site" evidence="14">
    <location>
        <position position="394"/>
    </location>
    <ligand>
        <name>Mn(2+)</name>
        <dbReference type="ChEBI" id="CHEBI:29035"/>
    </ligand>
</feature>
<evidence type="ECO:0000256" key="2">
    <source>
        <dbReference type="ARBA" id="ARBA00022723"/>
    </source>
</evidence>
<dbReference type="GO" id="GO:0003677">
    <property type="term" value="F:DNA binding"/>
    <property type="evidence" value="ECO:0007669"/>
    <property type="project" value="UniProtKB-KW"/>
</dbReference>
<keyword evidence="10 14" id="KW-0238">DNA-binding</keyword>
<gene>
    <name evidence="14" type="primary">cas1</name>
    <name evidence="17" type="ORF">SAMN02745204_00264</name>
</gene>
<feature type="domain" description="DUF83" evidence="16">
    <location>
        <begin position="10"/>
        <end position="212"/>
    </location>
</feature>
<reference evidence="18" key="1">
    <citation type="submission" date="2016-11" db="EMBL/GenBank/DDBJ databases">
        <authorList>
            <person name="Varghese N."/>
            <person name="Submissions S."/>
        </authorList>
    </citation>
    <scope>NUCLEOTIDE SEQUENCE [LARGE SCALE GENOMIC DNA]</scope>
    <source>
        <strain evidence="18">DSM 14834</strain>
    </source>
</reference>
<evidence type="ECO:0000256" key="9">
    <source>
        <dbReference type="ARBA" id="ARBA00023118"/>
    </source>
</evidence>
<accession>A0A1M4STA5</accession>
<dbReference type="NCBIfam" id="TIGR00372">
    <property type="entry name" value="cas4"/>
    <property type="match status" value="1"/>
</dbReference>
<dbReference type="InterPro" id="IPR011604">
    <property type="entry name" value="PDDEXK-like_dom_sf"/>
</dbReference>
<comment type="similarity">
    <text evidence="14">Belongs to the CRISPR-associated endonuclease Cas1 family.</text>
</comment>
<evidence type="ECO:0000256" key="11">
    <source>
        <dbReference type="ARBA" id="ARBA00023211"/>
    </source>
</evidence>
<dbReference type="OrthoDB" id="9803119at2"/>
<dbReference type="Gene3D" id="3.90.320.10">
    <property type="match status" value="1"/>
</dbReference>
<evidence type="ECO:0000256" key="1">
    <source>
        <dbReference type="ARBA" id="ARBA00022722"/>
    </source>
</evidence>
<feature type="binding site" evidence="14">
    <location>
        <position position="478"/>
    </location>
    <ligand>
        <name>Mn(2+)</name>
        <dbReference type="ChEBI" id="CHEBI:29035"/>
    </ligand>
</feature>
<keyword evidence="11 14" id="KW-0464">Manganese</keyword>
<dbReference type="GO" id="GO:0051607">
    <property type="term" value="P:defense response to virus"/>
    <property type="evidence" value="ECO:0007669"/>
    <property type="project" value="UniProtKB-UniRule"/>
</dbReference>
<sequence>MDESLWPARNVAEYAYCPRLFYYMQVEGIFLPSSDTEQGVAVHRRVDKPSAAPKNDEATATDPKHPKAVRSLTLTSKTLGLTATLDLAEIAGQVAIPVEYRKGRSKHIMPPSPDDPGQADAPPASIKEAWPTDRVQIGLQAILLEENGYTVTEAVIYYAEEKLRLKIDVDANLKAEALATLEAAKECAKGPRPLPLVHDPRCVRCSLQPICLPDEINHQRAQEPTDELRPRKIWPPRDEGIHIIAQQNGTKIGIQGMALKVTNSQGETVKTIPLASVESLSLLGSVQMSTQALHALANRGIPIAFLSASGRMIAMVDPLDSASAQVRRAQIRKLDQPEICLDFARALVAAKIMNQRTLLMRNHASLPPTVPTDLAREAERAATAESLDAVRGHEGQAAAIYFAHFSGMFKGPLASEFNSNGRQRRPPPDPINACLSLAYSMLTHECVAALRVARLEPSIGGFHTSKPGRPALALDLMEPFRPLIADSVAISTFNRGELTEGHFLRTAAGCALTDAGRKAFFSAYGRRMDTEVTHPVFKYRLSYRRMIVLHARMIAAWLAGEIPSLAFLMTR</sequence>
<keyword evidence="7" id="KW-0408">Iron</keyword>
<organism evidence="17 18">
    <name type="scientific">Thermomonas hydrothermalis</name>
    <dbReference type="NCBI Taxonomy" id="213588"/>
    <lineage>
        <taxon>Bacteria</taxon>
        <taxon>Pseudomonadati</taxon>
        <taxon>Pseudomonadota</taxon>
        <taxon>Gammaproteobacteria</taxon>
        <taxon>Lysobacterales</taxon>
        <taxon>Lysobacteraceae</taxon>
        <taxon>Thermomonas</taxon>
    </lineage>
</organism>
<evidence type="ECO:0000256" key="15">
    <source>
        <dbReference type="SAM" id="MobiDB-lite"/>
    </source>
</evidence>
<feature type="region of interest" description="Disordered" evidence="15">
    <location>
        <begin position="104"/>
        <end position="124"/>
    </location>
</feature>
<dbReference type="CDD" id="cd09634">
    <property type="entry name" value="Cas1_I-II-III"/>
    <property type="match status" value="1"/>
</dbReference>
<dbReference type="InterPro" id="IPR042206">
    <property type="entry name" value="CRISPR-assoc_Cas1_C"/>
</dbReference>
<evidence type="ECO:0000259" key="16">
    <source>
        <dbReference type="Pfam" id="PF01930"/>
    </source>
</evidence>
<dbReference type="NCBIfam" id="TIGR00287">
    <property type="entry name" value="cas1"/>
    <property type="match status" value="1"/>
</dbReference>
<dbReference type="Pfam" id="PF01867">
    <property type="entry name" value="Cas_Cas1"/>
    <property type="match status" value="1"/>
</dbReference>
<evidence type="ECO:0000256" key="5">
    <source>
        <dbReference type="ARBA" id="ARBA00022839"/>
    </source>
</evidence>
<dbReference type="InterPro" id="IPR002729">
    <property type="entry name" value="CRISPR-assoc_Cas1"/>
</dbReference>
<evidence type="ECO:0000313" key="17">
    <source>
        <dbReference type="EMBL" id="SHE35405.1"/>
    </source>
</evidence>
<keyword evidence="6 14" id="KW-0460">Magnesium</keyword>
<evidence type="ECO:0000256" key="10">
    <source>
        <dbReference type="ARBA" id="ARBA00023125"/>
    </source>
</evidence>
<dbReference type="RefSeq" id="WP_072754839.1">
    <property type="nucleotide sequence ID" value="NZ_FQUK01000003.1"/>
</dbReference>
<feature type="compositionally biased region" description="Basic and acidic residues" evidence="15">
    <location>
        <begin position="54"/>
        <end position="65"/>
    </location>
</feature>
<keyword evidence="8" id="KW-0411">Iron-sulfur</keyword>
<dbReference type="AlphaFoldDB" id="A0A1M4STA5"/>